<evidence type="ECO:0000313" key="1">
    <source>
        <dbReference type="EMBL" id="OGG03337.1"/>
    </source>
</evidence>
<sequence length="99" mass="11072">MSAQKKIIKADAVKMMGTRVETVEFGGRRFGEKVFKKVSVDNEAVEMEAEFPEIPEEGTGEKKAGEVKLEKFYDEQGNLTGLKIHCKCGDLIELEFPSD</sequence>
<dbReference type="EMBL" id="MFIX01000149">
    <property type="protein sequence ID" value="OGG03337.1"/>
    <property type="molecule type" value="Genomic_DNA"/>
</dbReference>
<evidence type="ECO:0000313" key="2">
    <source>
        <dbReference type="Proteomes" id="UP000179129"/>
    </source>
</evidence>
<reference evidence="1 2" key="1">
    <citation type="journal article" date="2016" name="Nat. Commun.">
        <title>Thousands of microbial genomes shed light on interconnected biogeochemical processes in an aquifer system.</title>
        <authorList>
            <person name="Anantharaman K."/>
            <person name="Brown C.T."/>
            <person name="Hug L.A."/>
            <person name="Sharon I."/>
            <person name="Castelle C.J."/>
            <person name="Probst A.J."/>
            <person name="Thomas B.C."/>
            <person name="Singh A."/>
            <person name="Wilkins M.J."/>
            <person name="Karaoz U."/>
            <person name="Brodie E.L."/>
            <person name="Williams K.H."/>
            <person name="Hubbard S.S."/>
            <person name="Banfield J.F."/>
        </authorList>
    </citation>
    <scope>NUCLEOTIDE SEQUENCE [LARGE SCALE GENOMIC DNA]</scope>
</reference>
<proteinExistence type="predicted"/>
<protein>
    <submittedName>
        <fullName evidence="1">Uncharacterized protein</fullName>
    </submittedName>
</protein>
<comment type="caution">
    <text evidence="1">The sequence shown here is derived from an EMBL/GenBank/DDBJ whole genome shotgun (WGS) entry which is preliminary data.</text>
</comment>
<dbReference type="Proteomes" id="UP000179129">
    <property type="component" value="Unassembled WGS sequence"/>
</dbReference>
<dbReference type="AlphaFoldDB" id="A0A1F5YTP2"/>
<gene>
    <name evidence="1" type="ORF">A3F83_12665</name>
</gene>
<dbReference type="STRING" id="1817867.A3F83_12665"/>
<organism evidence="1 2">
    <name type="scientific">Candidatus Glassbacteria bacterium RIFCSPLOWO2_12_FULL_58_11</name>
    <dbReference type="NCBI Taxonomy" id="1817867"/>
    <lineage>
        <taxon>Bacteria</taxon>
        <taxon>Candidatus Glassiibacteriota</taxon>
    </lineage>
</organism>
<name>A0A1F5YTP2_9BACT</name>
<accession>A0A1F5YTP2</accession>